<accession>A0A5C8V3X0</accession>
<sequence length="218" mass="25547">MPIDKKANPNFPLNGTRTFVTANGLDEFVKILEKEFFANITVQCRYHTGKKKTDLILNIYCNFGLTESLHHFNTGNWGGFTIDENDVKEPATFDEAFQKLRKQNKNSIDIAELSLHFKDTSVIVSRIYDYSIPEQLGEIIFKTSEHFVYFTKGLTEMPYEIFVPVFEDNTQNVFGPLDNQKKYFDYWGLYFEDDLQYDVLIYALENKKLCKEDFFLLD</sequence>
<organism evidence="1 2">
    <name type="scientific">Flagellimonas hymeniacidonis</name>
    <dbReference type="NCBI Taxonomy" id="2603628"/>
    <lineage>
        <taxon>Bacteria</taxon>
        <taxon>Pseudomonadati</taxon>
        <taxon>Bacteroidota</taxon>
        <taxon>Flavobacteriia</taxon>
        <taxon>Flavobacteriales</taxon>
        <taxon>Flavobacteriaceae</taxon>
        <taxon>Flagellimonas</taxon>
    </lineage>
</organism>
<protein>
    <submittedName>
        <fullName evidence="1">Uncharacterized protein</fullName>
    </submittedName>
</protein>
<dbReference type="Proteomes" id="UP000321456">
    <property type="component" value="Unassembled WGS sequence"/>
</dbReference>
<dbReference type="EMBL" id="VRUR01000002">
    <property type="protein sequence ID" value="TXN35478.1"/>
    <property type="molecule type" value="Genomic_DNA"/>
</dbReference>
<comment type="caution">
    <text evidence="1">The sequence shown here is derived from an EMBL/GenBank/DDBJ whole genome shotgun (WGS) entry which is preliminary data.</text>
</comment>
<proteinExistence type="predicted"/>
<gene>
    <name evidence="1" type="ORF">FVB32_12910</name>
</gene>
<evidence type="ECO:0000313" key="1">
    <source>
        <dbReference type="EMBL" id="TXN35478.1"/>
    </source>
</evidence>
<evidence type="ECO:0000313" key="2">
    <source>
        <dbReference type="Proteomes" id="UP000321456"/>
    </source>
</evidence>
<name>A0A5C8V3X0_9FLAO</name>
<keyword evidence="2" id="KW-1185">Reference proteome</keyword>
<dbReference type="AlphaFoldDB" id="A0A5C8V3X0"/>
<dbReference type="RefSeq" id="WP_147744209.1">
    <property type="nucleotide sequence ID" value="NZ_VRUR01000002.1"/>
</dbReference>
<reference evidence="1 2" key="1">
    <citation type="submission" date="2019-08" db="EMBL/GenBank/DDBJ databases">
        <title>Professor.</title>
        <authorList>
            <person name="Park J.S."/>
        </authorList>
    </citation>
    <scope>NUCLEOTIDE SEQUENCE [LARGE SCALE GENOMIC DNA]</scope>
    <source>
        <strain evidence="1 2">176CP5-101</strain>
    </source>
</reference>